<feature type="transmembrane region" description="Helical" evidence="1">
    <location>
        <begin position="34"/>
        <end position="54"/>
    </location>
</feature>
<keyword evidence="1" id="KW-1133">Transmembrane helix</keyword>
<gene>
    <name evidence="2" type="ORF">GWO12_08165</name>
</gene>
<evidence type="ECO:0000256" key="1">
    <source>
        <dbReference type="SAM" id="Phobius"/>
    </source>
</evidence>
<comment type="caution">
    <text evidence="2">The sequence shown here is derived from an EMBL/GenBank/DDBJ whole genome shotgun (WGS) entry which is preliminary data.</text>
</comment>
<organism evidence="2 3">
    <name type="scientific">Candidatus Kutchimonas denitrificans</name>
    <dbReference type="NCBI Taxonomy" id="3056748"/>
    <lineage>
        <taxon>Bacteria</taxon>
        <taxon>Pseudomonadati</taxon>
        <taxon>Gemmatimonadota</taxon>
        <taxon>Gemmatimonadia</taxon>
        <taxon>Candidatus Palauibacterales</taxon>
        <taxon>Candidatus Palauibacteraceae</taxon>
        <taxon>Candidatus Kutchimonas</taxon>
    </lineage>
</organism>
<accession>A0AAE4ZCD7</accession>
<protein>
    <submittedName>
        <fullName evidence="2">Uncharacterized protein</fullName>
    </submittedName>
</protein>
<name>A0AAE4ZCD7_9BACT</name>
<proteinExistence type="predicted"/>
<keyword evidence="1" id="KW-0812">Transmembrane</keyword>
<dbReference type="EMBL" id="JAACAK010000062">
    <property type="protein sequence ID" value="NIR75070.1"/>
    <property type="molecule type" value="Genomic_DNA"/>
</dbReference>
<evidence type="ECO:0000313" key="3">
    <source>
        <dbReference type="Proteomes" id="UP000702544"/>
    </source>
</evidence>
<evidence type="ECO:0000313" key="2">
    <source>
        <dbReference type="EMBL" id="NIR75070.1"/>
    </source>
</evidence>
<reference evidence="2 3" key="1">
    <citation type="submission" date="2020-01" db="EMBL/GenBank/DDBJ databases">
        <title>Genomes assembled from Gulf of Kutch pelagic sediment metagenomes.</title>
        <authorList>
            <person name="Chandrashekar M."/>
            <person name="Mahajan M.S."/>
            <person name="Dave K.J."/>
            <person name="Vatsa P."/>
            <person name="Nathani N.M."/>
        </authorList>
    </citation>
    <scope>NUCLEOTIDE SEQUENCE [LARGE SCALE GENOMIC DNA]</scope>
    <source>
        <strain evidence="2">KS3-K002</strain>
    </source>
</reference>
<dbReference type="AlphaFoldDB" id="A0AAE4ZCD7"/>
<dbReference type="Proteomes" id="UP000702544">
    <property type="component" value="Unassembled WGS sequence"/>
</dbReference>
<keyword evidence="1" id="KW-0472">Membrane</keyword>
<sequence length="56" mass="6347">MKRSSPKISDLYRSDIERHLFAPESRAGRRPLEASWQTAGLSVAATALAWWLMIAF</sequence>